<protein>
    <submittedName>
        <fullName evidence="1">Uncharacterized protein</fullName>
    </submittedName>
</protein>
<gene>
    <name evidence="1" type="ORF">SDC9_209447</name>
</gene>
<evidence type="ECO:0000313" key="1">
    <source>
        <dbReference type="EMBL" id="MPN61705.1"/>
    </source>
</evidence>
<dbReference type="EMBL" id="VSSQ01138692">
    <property type="protein sequence ID" value="MPN61705.1"/>
    <property type="molecule type" value="Genomic_DNA"/>
</dbReference>
<reference evidence="1" key="1">
    <citation type="submission" date="2019-08" db="EMBL/GenBank/DDBJ databases">
        <authorList>
            <person name="Kucharzyk K."/>
            <person name="Murdoch R.W."/>
            <person name="Higgins S."/>
            <person name="Loffler F."/>
        </authorList>
    </citation>
    <scope>NUCLEOTIDE SEQUENCE</scope>
</reference>
<sequence length="82" mass="9261">MVCFGQANRSDGNQDIGRRTLIFLAKLLQIFNFLIRKGKGHLACPVVVDIQFHRMVAAGFPFQPDLAVVSAYGRKGRFFSRF</sequence>
<organism evidence="1">
    <name type="scientific">bioreactor metagenome</name>
    <dbReference type="NCBI Taxonomy" id="1076179"/>
    <lineage>
        <taxon>unclassified sequences</taxon>
        <taxon>metagenomes</taxon>
        <taxon>ecological metagenomes</taxon>
    </lineage>
</organism>
<comment type="caution">
    <text evidence="1">The sequence shown here is derived from an EMBL/GenBank/DDBJ whole genome shotgun (WGS) entry which is preliminary data.</text>
</comment>
<proteinExistence type="predicted"/>
<name>A0A645JDB9_9ZZZZ</name>
<dbReference type="AlphaFoldDB" id="A0A645JDB9"/>
<accession>A0A645JDB9</accession>